<dbReference type="AlphaFoldDB" id="A0A9P1I450"/>
<evidence type="ECO:0000256" key="2">
    <source>
        <dbReference type="SAM" id="SignalP"/>
    </source>
</evidence>
<feature type="coiled-coil region" evidence="1">
    <location>
        <begin position="74"/>
        <end position="101"/>
    </location>
</feature>
<sequence>MRNLLVFAIFCIIIENIFGCAPDVKFKEDHHRRKELDEKFVHNLVELKNHEEILLKAVEALKVARTQKDDVEIEIDYKTRIAEIEKELRNTKEDHAKLLEKHDQYVRGYDKPKTWWDTIGKWTGDAFGRLIYQTLCALLVLLVPLILRPFQRRWLESVRNGGPIIQEVSDDGLTENPRISSQELRQLLEDPKTK</sequence>
<reference evidence="3" key="1">
    <citation type="submission" date="2022-11" db="EMBL/GenBank/DDBJ databases">
        <authorList>
            <person name="Kikuchi T."/>
        </authorList>
    </citation>
    <scope>NUCLEOTIDE SEQUENCE</scope>
    <source>
        <strain evidence="3">PS1010</strain>
    </source>
</reference>
<feature type="chain" id="PRO_5040372459" description="Tail-anchored protein insertion receptor WRB" evidence="2">
    <location>
        <begin position="20"/>
        <end position="194"/>
    </location>
</feature>
<accession>A0A9P1I450</accession>
<proteinExistence type="predicted"/>
<evidence type="ECO:0000256" key="1">
    <source>
        <dbReference type="SAM" id="Coils"/>
    </source>
</evidence>
<protein>
    <recommendedName>
        <fullName evidence="5">Tail-anchored protein insertion receptor WRB</fullName>
    </recommendedName>
</protein>
<evidence type="ECO:0000313" key="4">
    <source>
        <dbReference type="Proteomes" id="UP001152747"/>
    </source>
</evidence>
<dbReference type="EMBL" id="CANHGI010000001">
    <property type="protein sequence ID" value="CAI5437862.1"/>
    <property type="molecule type" value="Genomic_DNA"/>
</dbReference>
<comment type="caution">
    <text evidence="3">The sequence shown here is derived from an EMBL/GenBank/DDBJ whole genome shotgun (WGS) entry which is preliminary data.</text>
</comment>
<keyword evidence="1" id="KW-0175">Coiled coil</keyword>
<dbReference type="OrthoDB" id="5818411at2759"/>
<dbReference type="Proteomes" id="UP001152747">
    <property type="component" value="Unassembled WGS sequence"/>
</dbReference>
<keyword evidence="2" id="KW-0732">Signal</keyword>
<name>A0A9P1I450_9PELO</name>
<organism evidence="3 4">
    <name type="scientific">Caenorhabditis angaria</name>
    <dbReference type="NCBI Taxonomy" id="860376"/>
    <lineage>
        <taxon>Eukaryota</taxon>
        <taxon>Metazoa</taxon>
        <taxon>Ecdysozoa</taxon>
        <taxon>Nematoda</taxon>
        <taxon>Chromadorea</taxon>
        <taxon>Rhabditida</taxon>
        <taxon>Rhabditina</taxon>
        <taxon>Rhabditomorpha</taxon>
        <taxon>Rhabditoidea</taxon>
        <taxon>Rhabditidae</taxon>
        <taxon>Peloderinae</taxon>
        <taxon>Caenorhabditis</taxon>
    </lineage>
</organism>
<gene>
    <name evidence="3" type="ORF">CAMP_LOCUS499</name>
</gene>
<feature type="signal peptide" evidence="2">
    <location>
        <begin position="1"/>
        <end position="19"/>
    </location>
</feature>
<keyword evidence="4" id="KW-1185">Reference proteome</keyword>
<evidence type="ECO:0008006" key="5">
    <source>
        <dbReference type="Google" id="ProtNLM"/>
    </source>
</evidence>
<evidence type="ECO:0000313" key="3">
    <source>
        <dbReference type="EMBL" id="CAI5437862.1"/>
    </source>
</evidence>